<accession>A0A2I0V1N0</accession>
<dbReference type="EMBL" id="PDFK01000002">
    <property type="protein sequence ID" value="PKU52223.1"/>
    <property type="molecule type" value="Genomic_DNA"/>
</dbReference>
<dbReference type="AlphaFoldDB" id="A0A2I0V1N0"/>
<dbReference type="RefSeq" id="WP_036124246.1">
    <property type="nucleotide sequence ID" value="NZ_JAZBNI010000001.1"/>
</dbReference>
<comment type="caution">
    <text evidence="1">The sequence shown here is derived from an EMBL/GenBank/DDBJ whole genome shotgun (WGS) entry which is preliminary data.</text>
</comment>
<gene>
    <name evidence="1" type="ORF">CRI88_07610</name>
</gene>
<reference evidence="1 2" key="1">
    <citation type="submission" date="2017-10" db="EMBL/GenBank/DDBJ databases">
        <title>Draft genome of Lysinibacillus fusiformis strain Juneja, a laboratory-derived pathogen of Drosophila melanogaster.</title>
        <authorList>
            <person name="Smith B.R."/>
            <person name="Unckless R.L."/>
        </authorList>
    </citation>
    <scope>NUCLEOTIDE SEQUENCE [LARGE SCALE GENOMIC DNA]</scope>
    <source>
        <strain evidence="1 2">Juneja</strain>
    </source>
</reference>
<evidence type="ECO:0000313" key="1">
    <source>
        <dbReference type="EMBL" id="PKU52223.1"/>
    </source>
</evidence>
<evidence type="ECO:0000313" key="2">
    <source>
        <dbReference type="Proteomes" id="UP000234956"/>
    </source>
</evidence>
<protein>
    <submittedName>
        <fullName evidence="1">Uncharacterized protein</fullName>
    </submittedName>
</protein>
<dbReference type="Proteomes" id="UP000234956">
    <property type="component" value="Unassembled WGS sequence"/>
</dbReference>
<sequence>MRIKFNVDEDIFVLKNEDLGYDYYFDSYLEVLVSDGDVEELLFSTTMHSTIVIELNELLIRLHQTNEVQKLDPFGNANIISFEKKGHNLIITNYSQLSGNNEWVHTFDLFDFTSAYINELKRYLNSLMAVDSNVIKYKSFVYLKEGLDSLQAIN</sequence>
<name>A0A2I0V1N0_9BACI</name>
<organism evidence="1 2">
    <name type="scientific">Lysinibacillus fusiformis</name>
    <dbReference type="NCBI Taxonomy" id="28031"/>
    <lineage>
        <taxon>Bacteria</taxon>
        <taxon>Bacillati</taxon>
        <taxon>Bacillota</taxon>
        <taxon>Bacilli</taxon>
        <taxon>Bacillales</taxon>
        <taxon>Bacillaceae</taxon>
        <taxon>Lysinibacillus</taxon>
    </lineage>
</organism>
<proteinExistence type="predicted"/>